<accession>A0A291G7L7</accession>
<dbReference type="RefSeq" id="WP_096804450.1">
    <property type="nucleotide sequence ID" value="NZ_CP022196.1"/>
</dbReference>
<keyword evidence="2" id="KW-0964">Secreted</keyword>
<protein>
    <recommendedName>
        <fullName evidence="4">Hedgehog/Intein (Hint) domain-containing protein</fullName>
    </recommendedName>
</protein>
<dbReference type="InterPro" id="IPR050557">
    <property type="entry name" value="RTX_toxin/Mannuronan_C5-epim"/>
</dbReference>
<dbReference type="Gene3D" id="2.170.16.10">
    <property type="entry name" value="Hedgehog/Intein (Hint) domain"/>
    <property type="match status" value="1"/>
</dbReference>
<dbReference type="KEGG" id="ceh:CEW89_00075"/>
<evidence type="ECO:0000256" key="3">
    <source>
        <dbReference type="SAM" id="MobiDB-lite"/>
    </source>
</evidence>
<sequence>MAQINGTSGGDDIEGTPENDSIAGGDGADTIYGGAGDDQILGNDGLNSADGGDTIYAGDGADTVQGDGGDDIIYGDAGTDTLFGNDGNDYIDGGSDNDTLYGNDGNDTLLGSDGDDLIYAGAGDDILRGGAGNDTLYGHEGADTFIIADGSDFDTIEDYSAADGDILLIDYPGITSYADLEPYLSDDGNWGTLISFPDGSVTQVKWLNYNSQSASDFTFQSGTICFLKGTLIETEHGPRPIETLRPGDLVLTHDHGLQPLRLMRSRSYRFGQQPHKMQPIRIRPGALGPGSPARELIVSPQHRLALPQDAPDRIVAARKLLSWPGISARPSCRLAHYCHLVFDRHELVLANGAWAETLLITDYSRRLAPLPPALRHLCHIPVRQIATLPEQNLSPAASGASRPGPGRETPWATRPDRV</sequence>
<evidence type="ECO:0000313" key="6">
    <source>
        <dbReference type="Proteomes" id="UP000217935"/>
    </source>
</evidence>
<gene>
    <name evidence="5" type="ORF">CEW89_00075</name>
</gene>
<evidence type="ECO:0000256" key="1">
    <source>
        <dbReference type="ARBA" id="ARBA00004613"/>
    </source>
</evidence>
<feature type="region of interest" description="Disordered" evidence="3">
    <location>
        <begin position="391"/>
        <end position="418"/>
    </location>
</feature>
<dbReference type="Pfam" id="PF13403">
    <property type="entry name" value="Hint_2"/>
    <property type="match status" value="1"/>
</dbReference>
<dbReference type="PANTHER" id="PTHR38340:SF1">
    <property type="entry name" value="S-LAYER PROTEIN"/>
    <property type="match status" value="1"/>
</dbReference>
<dbReference type="PANTHER" id="PTHR38340">
    <property type="entry name" value="S-LAYER PROTEIN"/>
    <property type="match status" value="1"/>
</dbReference>
<dbReference type="InterPro" id="IPR011049">
    <property type="entry name" value="Serralysin-like_metalloprot_C"/>
</dbReference>
<dbReference type="PROSITE" id="PS00330">
    <property type="entry name" value="HEMOLYSIN_CALCIUM"/>
    <property type="match status" value="1"/>
</dbReference>
<dbReference type="InterPro" id="IPR001343">
    <property type="entry name" value="Hemolysn_Ca-bd"/>
</dbReference>
<name>A0A291G7L7_9RHOB</name>
<comment type="subcellular location">
    <subcellularLocation>
        <location evidence="1">Secreted</location>
    </subcellularLocation>
</comment>
<organism evidence="5 6">
    <name type="scientific">Celeribacter ethanolicus</name>
    <dbReference type="NCBI Taxonomy" id="1758178"/>
    <lineage>
        <taxon>Bacteria</taxon>
        <taxon>Pseudomonadati</taxon>
        <taxon>Pseudomonadota</taxon>
        <taxon>Alphaproteobacteria</taxon>
        <taxon>Rhodobacterales</taxon>
        <taxon>Roseobacteraceae</taxon>
        <taxon>Celeribacter</taxon>
    </lineage>
</organism>
<proteinExistence type="predicted"/>
<dbReference type="SUPFAM" id="SSF51120">
    <property type="entry name" value="beta-Roll"/>
    <property type="match status" value="1"/>
</dbReference>
<dbReference type="EMBL" id="CP022196">
    <property type="protein sequence ID" value="ATG46108.1"/>
    <property type="molecule type" value="Genomic_DNA"/>
</dbReference>
<dbReference type="InterPro" id="IPR036844">
    <property type="entry name" value="Hint_dom_sf"/>
</dbReference>
<dbReference type="Proteomes" id="UP000217935">
    <property type="component" value="Chromosome"/>
</dbReference>
<dbReference type="Pfam" id="PF00353">
    <property type="entry name" value="HemolysinCabind"/>
    <property type="match status" value="3"/>
</dbReference>
<dbReference type="InterPro" id="IPR028992">
    <property type="entry name" value="Hedgehog/Intein_dom"/>
</dbReference>
<evidence type="ECO:0000313" key="5">
    <source>
        <dbReference type="EMBL" id="ATG46108.1"/>
    </source>
</evidence>
<feature type="region of interest" description="Disordered" evidence="3">
    <location>
        <begin position="1"/>
        <end position="29"/>
    </location>
</feature>
<dbReference type="AlphaFoldDB" id="A0A291G7L7"/>
<evidence type="ECO:0000259" key="4">
    <source>
        <dbReference type="Pfam" id="PF13403"/>
    </source>
</evidence>
<dbReference type="CDD" id="cd00081">
    <property type="entry name" value="Hint"/>
    <property type="match status" value="1"/>
</dbReference>
<reference evidence="5 6" key="1">
    <citation type="submission" date="2017-06" db="EMBL/GenBank/DDBJ databases">
        <title>Celeribacter sp. TSPH2 complete genome sequence.</title>
        <authorList>
            <person name="Woo J.-H."/>
            <person name="Kim H.-S."/>
        </authorList>
    </citation>
    <scope>NUCLEOTIDE SEQUENCE [LARGE SCALE GENOMIC DNA]</scope>
    <source>
        <strain evidence="5 6">TSPH2</strain>
    </source>
</reference>
<evidence type="ECO:0000256" key="2">
    <source>
        <dbReference type="ARBA" id="ARBA00022525"/>
    </source>
</evidence>
<dbReference type="GO" id="GO:0005509">
    <property type="term" value="F:calcium ion binding"/>
    <property type="evidence" value="ECO:0007669"/>
    <property type="project" value="InterPro"/>
</dbReference>
<keyword evidence="6" id="KW-1185">Reference proteome</keyword>
<feature type="domain" description="Hedgehog/Intein (Hint)" evidence="4">
    <location>
        <begin position="224"/>
        <end position="361"/>
    </location>
</feature>
<dbReference type="GO" id="GO:0005576">
    <property type="term" value="C:extracellular region"/>
    <property type="evidence" value="ECO:0007669"/>
    <property type="project" value="UniProtKB-SubCell"/>
</dbReference>
<dbReference type="PRINTS" id="PR00313">
    <property type="entry name" value="CABNDNGRPT"/>
</dbReference>
<dbReference type="SUPFAM" id="SSF51294">
    <property type="entry name" value="Hedgehog/intein (Hint) domain"/>
    <property type="match status" value="1"/>
</dbReference>
<dbReference type="OrthoDB" id="6305173at2"/>
<dbReference type="InterPro" id="IPR018511">
    <property type="entry name" value="Hemolysin-typ_Ca-bd_CS"/>
</dbReference>
<dbReference type="Gene3D" id="2.150.10.10">
    <property type="entry name" value="Serralysin-like metalloprotease, C-terminal"/>
    <property type="match status" value="3"/>
</dbReference>